<dbReference type="InterPro" id="IPR010902">
    <property type="entry name" value="NUMOD4"/>
</dbReference>
<dbReference type="Gene3D" id="3.90.75.20">
    <property type="match status" value="1"/>
</dbReference>
<dbReference type="SMART" id="SM00497">
    <property type="entry name" value="IENR1"/>
    <property type="match status" value="1"/>
</dbReference>
<evidence type="ECO:0000259" key="1">
    <source>
        <dbReference type="Pfam" id="PF07463"/>
    </source>
</evidence>
<reference evidence="2" key="1">
    <citation type="submission" date="2012-02" db="EMBL/GenBank/DDBJ databases">
        <title>The complete genome of Solitalea canadensis DSM 3403.</title>
        <authorList>
            <consortium name="US DOE Joint Genome Institute (JGI-PGF)"/>
            <person name="Lucas S."/>
            <person name="Copeland A."/>
            <person name="Lapidus A."/>
            <person name="Glavina del Rio T."/>
            <person name="Dalin E."/>
            <person name="Tice H."/>
            <person name="Bruce D."/>
            <person name="Goodwin L."/>
            <person name="Pitluck S."/>
            <person name="Peters L."/>
            <person name="Ovchinnikova G."/>
            <person name="Lu M."/>
            <person name="Kyrpides N."/>
            <person name="Mavromatis K."/>
            <person name="Ivanova N."/>
            <person name="Brettin T."/>
            <person name="Detter J.C."/>
            <person name="Han C."/>
            <person name="Larimer F."/>
            <person name="Land M."/>
            <person name="Hauser L."/>
            <person name="Markowitz V."/>
            <person name="Cheng J.-F."/>
            <person name="Hugenholtz P."/>
            <person name="Woyke T."/>
            <person name="Wu D."/>
            <person name="Spring S."/>
            <person name="Schroeder M."/>
            <person name="Kopitz M."/>
            <person name="Brambilla E."/>
            <person name="Klenk H.-P."/>
            <person name="Eisen J.A."/>
        </authorList>
    </citation>
    <scope>NUCLEOTIDE SEQUENCE</scope>
    <source>
        <strain evidence="2">DSM 3403</strain>
    </source>
</reference>
<dbReference type="OrthoDB" id="6631788at2"/>
<protein>
    <submittedName>
        <fullName evidence="2">NUMOD4 motif protein</fullName>
    </submittedName>
</protein>
<dbReference type="InterPro" id="IPR036388">
    <property type="entry name" value="WH-like_DNA-bd_sf"/>
</dbReference>
<dbReference type="RefSeq" id="WP_014680064.1">
    <property type="nucleotide sequence ID" value="NC_017770.1"/>
</dbReference>
<keyword evidence="3" id="KW-1185">Reference proteome</keyword>
<name>H8KTY7_SOLCM</name>
<evidence type="ECO:0000313" key="3">
    <source>
        <dbReference type="Proteomes" id="UP000007590"/>
    </source>
</evidence>
<dbReference type="HOGENOM" id="CLU_099810_0_1_10"/>
<dbReference type="GO" id="GO:0016788">
    <property type="term" value="F:hydrolase activity, acting on ester bonds"/>
    <property type="evidence" value="ECO:0007669"/>
    <property type="project" value="InterPro"/>
</dbReference>
<dbReference type="EMBL" id="CP003349">
    <property type="protein sequence ID" value="AFD06837.1"/>
    <property type="molecule type" value="Genomic_DNA"/>
</dbReference>
<dbReference type="InterPro" id="IPR003647">
    <property type="entry name" value="Intron_nuc_1_rpt"/>
</dbReference>
<dbReference type="AlphaFoldDB" id="H8KTY7"/>
<dbReference type="Proteomes" id="UP000007590">
    <property type="component" value="Chromosome"/>
</dbReference>
<dbReference type="KEGG" id="scn:Solca_1771"/>
<dbReference type="STRING" id="929556.Solca_1771"/>
<gene>
    <name evidence="2" type="ordered locus">Solca_1771</name>
</gene>
<sequence>MPQQQTIEPYLDRSLIDRIDEVWKDIPGFEGFYQVSNQGRVKSLDRTVEHPRLYSQFVKGQVLRHSIAKNLNIKTGEPMIDLRVCLNKYGKSYYFNTRRIVYATFIDPTLDFTKDGMYVINANGNGYDCSVGNLKLASKSEKQQRVIKRDRHHNYLAIADRSGWTKAYGGATRRKPIDKYSLEGELIASYESISQASKLNSLDEKSIIAVAKGRYRQWNGFIWKYSTDMQDK</sequence>
<evidence type="ECO:0000313" key="2">
    <source>
        <dbReference type="EMBL" id="AFD06837.1"/>
    </source>
</evidence>
<accession>H8KTY7</accession>
<organism evidence="2 3">
    <name type="scientific">Solitalea canadensis (strain ATCC 29591 / DSM 3403 / JCM 21819 / LMG 8368 / NBRC 15130 / NCIMB 12057 / USAM 9D)</name>
    <name type="common">Flexibacter canadensis</name>
    <dbReference type="NCBI Taxonomy" id="929556"/>
    <lineage>
        <taxon>Bacteria</taxon>
        <taxon>Pseudomonadati</taxon>
        <taxon>Bacteroidota</taxon>
        <taxon>Sphingobacteriia</taxon>
        <taxon>Sphingobacteriales</taxon>
        <taxon>Sphingobacteriaceae</taxon>
        <taxon>Solitalea</taxon>
    </lineage>
</organism>
<proteinExistence type="predicted"/>
<dbReference type="InterPro" id="IPR044925">
    <property type="entry name" value="His-Me_finger_sf"/>
</dbReference>
<dbReference type="SUPFAM" id="SSF54060">
    <property type="entry name" value="His-Me finger endonucleases"/>
    <property type="match status" value="1"/>
</dbReference>
<feature type="domain" description="NUMOD4" evidence="1">
    <location>
        <begin position="21"/>
        <end position="69"/>
    </location>
</feature>
<dbReference type="Gene3D" id="1.10.10.10">
    <property type="entry name" value="Winged helix-like DNA-binding domain superfamily/Winged helix DNA-binding domain"/>
    <property type="match status" value="1"/>
</dbReference>
<dbReference type="Pfam" id="PF07463">
    <property type="entry name" value="NUMOD4"/>
    <property type="match status" value="1"/>
</dbReference>